<organism evidence="4 5">
    <name type="scientific">Actinidia rufa</name>
    <dbReference type="NCBI Taxonomy" id="165716"/>
    <lineage>
        <taxon>Eukaryota</taxon>
        <taxon>Viridiplantae</taxon>
        <taxon>Streptophyta</taxon>
        <taxon>Embryophyta</taxon>
        <taxon>Tracheophyta</taxon>
        <taxon>Spermatophyta</taxon>
        <taxon>Magnoliopsida</taxon>
        <taxon>eudicotyledons</taxon>
        <taxon>Gunneridae</taxon>
        <taxon>Pentapetalae</taxon>
        <taxon>asterids</taxon>
        <taxon>Ericales</taxon>
        <taxon>Actinidiaceae</taxon>
        <taxon>Actinidia</taxon>
    </lineage>
</organism>
<gene>
    <name evidence="4" type="ORF">Acr_10g0006780</name>
</gene>
<feature type="compositionally biased region" description="Basic residues" evidence="2">
    <location>
        <begin position="39"/>
        <end position="50"/>
    </location>
</feature>
<dbReference type="EMBL" id="BJWL01000010">
    <property type="protein sequence ID" value="GFY95293.1"/>
    <property type="molecule type" value="Genomic_DNA"/>
</dbReference>
<dbReference type="PANTHER" id="PTHR47422">
    <property type="entry name" value="DNAJ HEAT SHOCK N-TERMINAL DOMAIN-CONTAINING PROTEIN"/>
    <property type="match status" value="1"/>
</dbReference>
<dbReference type="AlphaFoldDB" id="A0A7J0F9L1"/>
<feature type="compositionally biased region" description="Basic and acidic residues" evidence="2">
    <location>
        <begin position="657"/>
        <end position="674"/>
    </location>
</feature>
<feature type="region of interest" description="Disordered" evidence="2">
    <location>
        <begin position="822"/>
        <end position="849"/>
    </location>
</feature>
<feature type="region of interest" description="Disordered" evidence="2">
    <location>
        <begin position="1"/>
        <end position="116"/>
    </location>
</feature>
<feature type="region of interest" description="Disordered" evidence="2">
    <location>
        <begin position="634"/>
        <end position="674"/>
    </location>
</feature>
<feature type="coiled-coil region" evidence="1">
    <location>
        <begin position="493"/>
        <end position="520"/>
    </location>
</feature>
<dbReference type="PANTHER" id="PTHR47422:SF1">
    <property type="entry name" value="DNAJ HEAT SHOCK N-TERMINAL DOMAIN-CONTAINING PROTEIN"/>
    <property type="match status" value="1"/>
</dbReference>
<dbReference type="CDD" id="cd06257">
    <property type="entry name" value="DnaJ"/>
    <property type="match status" value="1"/>
</dbReference>
<feature type="compositionally biased region" description="Basic and acidic residues" evidence="2">
    <location>
        <begin position="553"/>
        <end position="562"/>
    </location>
</feature>
<evidence type="ECO:0000313" key="4">
    <source>
        <dbReference type="EMBL" id="GFY95293.1"/>
    </source>
</evidence>
<feature type="region of interest" description="Disordered" evidence="2">
    <location>
        <begin position="553"/>
        <end position="589"/>
    </location>
</feature>
<keyword evidence="4" id="KW-0346">Stress response</keyword>
<dbReference type="InterPro" id="IPR022226">
    <property type="entry name" value="DUF3752"/>
</dbReference>
<accession>A0A7J0F9L1</accession>
<dbReference type="SUPFAM" id="SSF46565">
    <property type="entry name" value="Chaperone J-domain"/>
    <property type="match status" value="1"/>
</dbReference>
<dbReference type="Gene3D" id="1.10.287.110">
    <property type="entry name" value="DnaJ domain"/>
    <property type="match status" value="1"/>
</dbReference>
<feature type="compositionally biased region" description="Low complexity" evidence="2">
    <location>
        <begin position="17"/>
        <end position="29"/>
    </location>
</feature>
<proteinExistence type="predicted"/>
<dbReference type="Pfam" id="PF00226">
    <property type="entry name" value="DnaJ"/>
    <property type="match status" value="1"/>
</dbReference>
<reference evidence="4 5" key="1">
    <citation type="submission" date="2019-07" db="EMBL/GenBank/DDBJ databases">
        <title>De Novo Assembly of kiwifruit Actinidia rufa.</title>
        <authorList>
            <person name="Sugita-Konishi S."/>
            <person name="Sato K."/>
            <person name="Mori E."/>
            <person name="Abe Y."/>
            <person name="Kisaki G."/>
            <person name="Hamano K."/>
            <person name="Suezawa K."/>
            <person name="Otani M."/>
            <person name="Fukuda T."/>
            <person name="Manabe T."/>
            <person name="Gomi K."/>
            <person name="Tabuchi M."/>
            <person name="Akimitsu K."/>
            <person name="Kataoka I."/>
        </authorList>
    </citation>
    <scope>NUCLEOTIDE SEQUENCE [LARGE SCALE GENOMIC DNA]</scope>
    <source>
        <strain evidence="5">cv. Fuchu</strain>
    </source>
</reference>
<dbReference type="InterPro" id="IPR036869">
    <property type="entry name" value="J_dom_sf"/>
</dbReference>
<comment type="caution">
    <text evidence="4">The sequence shown here is derived from an EMBL/GenBank/DDBJ whole genome shotgun (WGS) entry which is preliminary data.</text>
</comment>
<sequence>MEDRSSRSRKKKHSEDTTSSPSSDASSPSSEDELEPSSKRHKRSHRRRRDGHGSSRREKEEKRGERERKKKKKKEKRDRESKHRKSRREGKRKGSDSDFDEESEKARERSRDCDSKSRIEPENLVRYILKEFPGVAADLEQFINFSTRRVMELDEKYDRHCNGERALEMDVMRADYVLRRERGVENEALRPAQSGVLRGHARCKFLEGGNECLDKHLNCSHQVLCPQRSLHRVTVSLDSPITMTDPEGVSKPCSKPTQVLLQMIDDGQAVDISGLSERSLVKHLKKLFQSLNLKENGNQVFLLPPNVRPTMEIIGSIIHSKQLQPGNSVSSKDIHSVPPDGECRHEVDDNMAMPCPIENADAPKKRKIGPEMPSAELLAAAAKLTEAEAELREAEMEEDTEVFIGPPPPAVVTEAESANEAERFEEVTRIMGAEVDSPYDVLGVNRNMSADNMKKRYWKLSLMVHPDKCSHPQAHQAFIKLNKAFKDLQDPDKRKAMDEKIRLKEEQEEFKAELKAMREAAQWRRLQGISMEGDDILLADMDVKVEPKRDEWMTTLPPERKPGMTMQTTTFSKTSKDGRGDTSIWTDTPSDKAQKAKMNYLEAYNEAAALVYKEQDSKRTDSDAAMVDEYNKAKRSKSLVEKHQESARSSSKKKSKQERAKEEWEGQHPWKPWDREKDLTAGRKTVKFDGENMSQDKMATVIVQLQIHHGRKFVECLEITFVGGIVKPFPVDPDRMNHIEPSIEMYVVNPQYEEGAGDNDQGENINDSNGKGEGDSMENDSNEYQMSSDEESDSEGELMDLVAKDLHDNYVFLVADDVNSDERDVSRSPINSDGEGPNFPEFNEGRDINNPQLEIPYVKQFRSLLREYHLKEEYDFKCLKNEKDRVTGVCSKSVALGKLHHNTRVQVHSDKHYELEGAEMGLLCWVEVAVGMPSPHVTVQWVTLQYDETACEKRSTRKAIYSRGPHQVMVPKSPQHPMLPKGPHHQLTLSRYHP</sequence>
<feature type="compositionally biased region" description="Basic residues" evidence="2">
    <location>
        <begin position="68"/>
        <end position="91"/>
    </location>
</feature>
<feature type="domain" description="J" evidence="3">
    <location>
        <begin position="437"/>
        <end position="501"/>
    </location>
</feature>
<dbReference type="InterPro" id="IPR001623">
    <property type="entry name" value="DnaJ_domain"/>
</dbReference>
<evidence type="ECO:0000256" key="1">
    <source>
        <dbReference type="SAM" id="Coils"/>
    </source>
</evidence>
<evidence type="ECO:0000313" key="5">
    <source>
        <dbReference type="Proteomes" id="UP000585474"/>
    </source>
</evidence>
<feature type="region of interest" description="Disordered" evidence="2">
    <location>
        <begin position="753"/>
        <end position="797"/>
    </location>
</feature>
<dbReference type="PRINTS" id="PR00625">
    <property type="entry name" value="JDOMAIN"/>
</dbReference>
<dbReference type="OrthoDB" id="342454at2759"/>
<keyword evidence="1" id="KW-0175">Coiled coil</keyword>
<protein>
    <submittedName>
        <fullName evidence="4">DNAJ heat shock N-terminal domain-containing protein</fullName>
    </submittedName>
</protein>
<feature type="region of interest" description="Disordered" evidence="2">
    <location>
        <begin position="971"/>
        <end position="994"/>
    </location>
</feature>
<evidence type="ECO:0000259" key="3">
    <source>
        <dbReference type="PROSITE" id="PS50076"/>
    </source>
</evidence>
<keyword evidence="5" id="KW-1185">Reference proteome</keyword>
<feature type="compositionally biased region" description="Basic and acidic residues" evidence="2">
    <location>
        <begin position="51"/>
        <end position="67"/>
    </location>
</feature>
<dbReference type="SMART" id="SM00271">
    <property type="entry name" value="DnaJ"/>
    <property type="match status" value="1"/>
</dbReference>
<dbReference type="PROSITE" id="PS50076">
    <property type="entry name" value="DNAJ_2"/>
    <property type="match status" value="1"/>
</dbReference>
<feature type="compositionally biased region" description="Acidic residues" evidence="2">
    <location>
        <begin position="788"/>
        <end position="797"/>
    </location>
</feature>
<dbReference type="Proteomes" id="UP000585474">
    <property type="component" value="Unassembled WGS sequence"/>
</dbReference>
<dbReference type="Pfam" id="PF12572">
    <property type="entry name" value="DUF3752"/>
    <property type="match status" value="1"/>
</dbReference>
<feature type="compositionally biased region" description="Basic and acidic residues" evidence="2">
    <location>
        <begin position="104"/>
        <end position="116"/>
    </location>
</feature>
<evidence type="ECO:0000256" key="2">
    <source>
        <dbReference type="SAM" id="MobiDB-lite"/>
    </source>
</evidence>
<name>A0A7J0F9L1_9ERIC</name>